<dbReference type="STRING" id="1081109.A0A167WG26"/>
<dbReference type="EMBL" id="AZGY01000028">
    <property type="protein sequence ID" value="KZZ88804.1"/>
    <property type="molecule type" value="Genomic_DNA"/>
</dbReference>
<protein>
    <submittedName>
        <fullName evidence="1">Uncharacterized protein</fullName>
    </submittedName>
</protein>
<gene>
    <name evidence="1" type="ORF">AAL_08005</name>
</gene>
<organism evidence="1 2">
    <name type="scientific">Moelleriella libera RCEF 2490</name>
    <dbReference type="NCBI Taxonomy" id="1081109"/>
    <lineage>
        <taxon>Eukaryota</taxon>
        <taxon>Fungi</taxon>
        <taxon>Dikarya</taxon>
        <taxon>Ascomycota</taxon>
        <taxon>Pezizomycotina</taxon>
        <taxon>Sordariomycetes</taxon>
        <taxon>Hypocreomycetidae</taxon>
        <taxon>Hypocreales</taxon>
        <taxon>Clavicipitaceae</taxon>
        <taxon>Moelleriella</taxon>
    </lineage>
</organism>
<comment type="caution">
    <text evidence="1">The sequence shown here is derived from an EMBL/GenBank/DDBJ whole genome shotgun (WGS) entry which is preliminary data.</text>
</comment>
<evidence type="ECO:0000313" key="2">
    <source>
        <dbReference type="Proteomes" id="UP000078544"/>
    </source>
</evidence>
<name>A0A167WG26_9HYPO</name>
<accession>A0A167WG26</accession>
<dbReference type="Proteomes" id="UP000078544">
    <property type="component" value="Unassembled WGS sequence"/>
</dbReference>
<keyword evidence="2" id="KW-1185">Reference proteome</keyword>
<sequence>MAGAASLERLVRDDALTLFEAEFQQISAFWSTLSLDTSLTAASSIEEAVSSLKAVNDMIANTSMLYWQRRLAQIQFSRVVRSFEQIIGRQSKAGRIKRRRGHGNATVLLELCRQGWQWQPSMGDIQHRKRLCLRWSILAGGSLFLAFAYSERADHMMQVSCPLKATSLIFSDLLQLQSRLFLQSQSTPSNQSADDADLS</sequence>
<dbReference type="AlphaFoldDB" id="A0A167WG26"/>
<dbReference type="OrthoDB" id="5132307at2759"/>
<evidence type="ECO:0000313" key="1">
    <source>
        <dbReference type="EMBL" id="KZZ88804.1"/>
    </source>
</evidence>
<proteinExistence type="predicted"/>
<reference evidence="1 2" key="1">
    <citation type="journal article" date="2016" name="Genome Biol. Evol.">
        <title>Divergent and convergent evolution of fungal pathogenicity.</title>
        <authorList>
            <person name="Shang Y."/>
            <person name="Xiao G."/>
            <person name="Zheng P."/>
            <person name="Cen K."/>
            <person name="Zhan S."/>
            <person name="Wang C."/>
        </authorList>
    </citation>
    <scope>NUCLEOTIDE SEQUENCE [LARGE SCALE GENOMIC DNA]</scope>
    <source>
        <strain evidence="1 2">RCEF 2490</strain>
    </source>
</reference>